<gene>
    <name evidence="1" type="ORF">SAMN05421839_1147</name>
</gene>
<accession>A0A1I5PCB3</accession>
<sequence>MNKRWTIDEIRQYVETKTDAQLLSTEYHGYSQKLLFKCGCGNNFEKTWTKFKSKKQQTCGEC</sequence>
<proteinExistence type="predicted"/>
<evidence type="ECO:0000313" key="2">
    <source>
        <dbReference type="Proteomes" id="UP000242243"/>
    </source>
</evidence>
<protein>
    <submittedName>
        <fullName evidence="1">Uncharacterized protein</fullName>
    </submittedName>
</protein>
<organism evidence="1 2">
    <name type="scientific">Halolactibacillus halophilus</name>
    <dbReference type="NCBI Taxonomy" id="306540"/>
    <lineage>
        <taxon>Bacteria</taxon>
        <taxon>Bacillati</taxon>
        <taxon>Bacillota</taxon>
        <taxon>Bacilli</taxon>
        <taxon>Bacillales</taxon>
        <taxon>Bacillaceae</taxon>
        <taxon>Halolactibacillus</taxon>
    </lineage>
</organism>
<name>A0A1I5PCB3_9BACI</name>
<dbReference type="RefSeq" id="WP_089831618.1">
    <property type="nucleotide sequence ID" value="NZ_FOXC01000014.1"/>
</dbReference>
<dbReference type="OrthoDB" id="2166954at2"/>
<dbReference type="Proteomes" id="UP000242243">
    <property type="component" value="Unassembled WGS sequence"/>
</dbReference>
<evidence type="ECO:0000313" key="1">
    <source>
        <dbReference type="EMBL" id="SFP31547.1"/>
    </source>
</evidence>
<dbReference type="AlphaFoldDB" id="A0A1I5PCB3"/>
<reference evidence="1 2" key="1">
    <citation type="submission" date="2016-10" db="EMBL/GenBank/DDBJ databases">
        <authorList>
            <person name="de Groot N.N."/>
        </authorList>
    </citation>
    <scope>NUCLEOTIDE SEQUENCE [LARGE SCALE GENOMIC DNA]</scope>
    <source>
        <strain evidence="1 2">DSM 17073</strain>
    </source>
</reference>
<dbReference type="EMBL" id="FOXC01000014">
    <property type="protein sequence ID" value="SFP31547.1"/>
    <property type="molecule type" value="Genomic_DNA"/>
</dbReference>
<dbReference type="STRING" id="306540.SAMN05421839_1147"/>